<keyword evidence="1" id="KW-0175">Coiled coil</keyword>
<dbReference type="AlphaFoldDB" id="A0AAD8TQZ5"/>
<dbReference type="PANTHER" id="PTHR33026:SF7">
    <property type="entry name" value="OS03G0100275 PROTEIN"/>
    <property type="match status" value="1"/>
</dbReference>
<feature type="coiled-coil region" evidence="1">
    <location>
        <begin position="334"/>
        <end position="368"/>
    </location>
</feature>
<sequence>MGKNKGTAGSSATTGAAKVGWDWSASTISKREENKLRSLSLISSAESDYLHPGSSSRPWPPKGFTIMFAAFLFHGLSLPAHEFLRSLLFFYGIQLWQLTPNSIFHLSIFITLCEAFLDLDPHWGLWRKIFYVKLHNGNDGPHVVGGIGFIIRKEVNYFDYPMKESVQGWRHKWFYLRDIPVPGWCSNLPPFEDVLSAVPKKSWRNTLTAEESAVVDQLYEKVLVSVFLKSRVQPLMSRPHQLWMYTGASDKSRISSTDVSKEDLRDEVRRLTRLSQKDNIVMTSARPPLDLKHLPAKPIFATVDDVADFAEQFTRLESENIQLLEGSKTSVDQVLEANKLAAEAQNENITLKDELKRLKKKMKDEQEARRPAFIVANKKEGTADMPIDRTSKLRVDSMSDALSFATESSNQVQDLLRKTKGALSKLFSMMFPKLDQNKTLGEMADTFFVDSLEAIEIMASPSISFNQFLEKEKLKSNGSNFTDWFRHVRIFLNGGNMQYVLDALLGPHHHLQYPRTKECLRDSGHSVLSSSLCHPVRLEAELQKRFEHHDSYELVNELKTIFETHAAVESYEASKHFFGCMMEEGSSVSEHVLYVWACEEAQELNRRSLARDEVTMRVGNGSKVDVIAVSTLLYIYLRD</sequence>
<dbReference type="Pfam" id="PF04195">
    <property type="entry name" value="Transposase_28"/>
    <property type="match status" value="1"/>
</dbReference>
<evidence type="ECO:0000313" key="3">
    <source>
        <dbReference type="EMBL" id="KAK1686174.1"/>
    </source>
</evidence>
<dbReference type="EMBL" id="JAUUTY010000002">
    <property type="protein sequence ID" value="KAK1686174.1"/>
    <property type="molecule type" value="Genomic_DNA"/>
</dbReference>
<feature type="domain" description="Transposase (putative) gypsy type" evidence="2">
    <location>
        <begin position="66"/>
        <end position="133"/>
    </location>
</feature>
<keyword evidence="4" id="KW-1185">Reference proteome</keyword>
<dbReference type="PANTHER" id="PTHR33026">
    <property type="entry name" value="OS06G0360600 PROTEIN"/>
    <property type="match status" value="1"/>
</dbReference>
<evidence type="ECO:0000256" key="1">
    <source>
        <dbReference type="SAM" id="Coils"/>
    </source>
</evidence>
<protein>
    <recommendedName>
        <fullName evidence="2">Transposase (putative) gypsy type domain-containing protein</fullName>
    </recommendedName>
</protein>
<accession>A0AAD8TQZ5</accession>
<comment type="caution">
    <text evidence="3">The sequence shown here is derived from an EMBL/GenBank/DDBJ whole genome shotgun (WGS) entry which is preliminary data.</text>
</comment>
<dbReference type="InterPro" id="IPR007321">
    <property type="entry name" value="Transposase_28"/>
</dbReference>
<name>A0AAD8TQZ5_LOLMU</name>
<gene>
    <name evidence="3" type="ORF">QYE76_047022</name>
</gene>
<evidence type="ECO:0000259" key="2">
    <source>
        <dbReference type="Pfam" id="PF04195"/>
    </source>
</evidence>
<proteinExistence type="predicted"/>
<dbReference type="Proteomes" id="UP001231189">
    <property type="component" value="Unassembled WGS sequence"/>
</dbReference>
<organism evidence="3 4">
    <name type="scientific">Lolium multiflorum</name>
    <name type="common">Italian ryegrass</name>
    <name type="synonym">Lolium perenne subsp. multiflorum</name>
    <dbReference type="NCBI Taxonomy" id="4521"/>
    <lineage>
        <taxon>Eukaryota</taxon>
        <taxon>Viridiplantae</taxon>
        <taxon>Streptophyta</taxon>
        <taxon>Embryophyta</taxon>
        <taxon>Tracheophyta</taxon>
        <taxon>Spermatophyta</taxon>
        <taxon>Magnoliopsida</taxon>
        <taxon>Liliopsida</taxon>
        <taxon>Poales</taxon>
        <taxon>Poaceae</taxon>
        <taxon>BOP clade</taxon>
        <taxon>Pooideae</taxon>
        <taxon>Poodae</taxon>
        <taxon>Poeae</taxon>
        <taxon>Poeae Chloroplast Group 2 (Poeae type)</taxon>
        <taxon>Loliodinae</taxon>
        <taxon>Loliinae</taxon>
        <taxon>Lolium</taxon>
    </lineage>
</organism>
<evidence type="ECO:0000313" key="4">
    <source>
        <dbReference type="Proteomes" id="UP001231189"/>
    </source>
</evidence>
<reference evidence="3" key="1">
    <citation type="submission" date="2023-07" db="EMBL/GenBank/DDBJ databases">
        <title>A chromosome-level genome assembly of Lolium multiflorum.</title>
        <authorList>
            <person name="Chen Y."/>
            <person name="Copetti D."/>
            <person name="Kolliker R."/>
            <person name="Studer B."/>
        </authorList>
    </citation>
    <scope>NUCLEOTIDE SEQUENCE</scope>
    <source>
        <strain evidence="3">02402/16</strain>
        <tissue evidence="3">Leaf</tissue>
    </source>
</reference>